<evidence type="ECO:0000313" key="1">
    <source>
        <dbReference type="EMBL" id="KAI9632880.1"/>
    </source>
</evidence>
<dbReference type="AlphaFoldDB" id="A0AA38LRE7"/>
<gene>
    <name evidence="1" type="ORF">MKK02DRAFT_41192</name>
</gene>
<dbReference type="Proteomes" id="UP001164286">
    <property type="component" value="Unassembled WGS sequence"/>
</dbReference>
<evidence type="ECO:0000313" key="2">
    <source>
        <dbReference type="Proteomes" id="UP001164286"/>
    </source>
</evidence>
<sequence>MPPTDRTTRSKQGQKQIEALRTMTSLVESSVLTGTPSDASLAILKEFHKVGASLSTISDLLNSCTPATEAASETKPCELGEECTADQPLRSAFPSFVDLWATDPASPGSLPDEASAHEPFWLNSADLDRLDEVTRWYEDSTCAGSSPASQFQRGMRDLLDGKVLATSVSWAATRDLARLLVKSSRARPALDTQTQRRIPWRLYGPIVTANRNIDYAYTALEGVWATLGTAYDSEMTSAVDLKSATKAVTERTEALANKLGVLKGLYQKPGVPR</sequence>
<protein>
    <submittedName>
        <fullName evidence="1">Uncharacterized protein</fullName>
    </submittedName>
</protein>
<dbReference type="EMBL" id="JAKWFO010000014">
    <property type="protein sequence ID" value="KAI9632880.1"/>
    <property type="molecule type" value="Genomic_DNA"/>
</dbReference>
<dbReference type="GeneID" id="77730683"/>
<proteinExistence type="predicted"/>
<comment type="caution">
    <text evidence="1">The sequence shown here is derived from an EMBL/GenBank/DDBJ whole genome shotgun (WGS) entry which is preliminary data.</text>
</comment>
<accession>A0AA38LRE7</accession>
<name>A0AA38LRE7_9TREE</name>
<dbReference type="RefSeq" id="XP_052942657.1">
    <property type="nucleotide sequence ID" value="XM_053091478.1"/>
</dbReference>
<keyword evidence="2" id="KW-1185">Reference proteome</keyword>
<organism evidence="1 2">
    <name type="scientific">Dioszegia hungarica</name>
    <dbReference type="NCBI Taxonomy" id="4972"/>
    <lineage>
        <taxon>Eukaryota</taxon>
        <taxon>Fungi</taxon>
        <taxon>Dikarya</taxon>
        <taxon>Basidiomycota</taxon>
        <taxon>Agaricomycotina</taxon>
        <taxon>Tremellomycetes</taxon>
        <taxon>Tremellales</taxon>
        <taxon>Bulleribasidiaceae</taxon>
        <taxon>Dioszegia</taxon>
    </lineage>
</organism>
<reference evidence="1" key="1">
    <citation type="journal article" date="2022" name="G3 (Bethesda)">
        <title>High quality genome of the basidiomycete yeast Dioszegia hungarica PDD-24b-2 isolated from cloud water.</title>
        <authorList>
            <person name="Jarrige D."/>
            <person name="Haridas S."/>
            <person name="Bleykasten-Grosshans C."/>
            <person name="Joly M."/>
            <person name="Nadalig T."/>
            <person name="Sancelme M."/>
            <person name="Vuilleumier S."/>
            <person name="Grigoriev I.V."/>
            <person name="Amato P."/>
            <person name="Bringel F."/>
        </authorList>
    </citation>
    <scope>NUCLEOTIDE SEQUENCE</scope>
    <source>
        <strain evidence="1">PDD-24b-2</strain>
    </source>
</reference>